<protein>
    <recommendedName>
        <fullName evidence="3">Outer membrane protein beta-barrel domain-containing protein</fullName>
    </recommendedName>
</protein>
<dbReference type="EMBL" id="CP017174">
    <property type="protein sequence ID" value="QDE69040.1"/>
    <property type="molecule type" value="Genomic_DNA"/>
</dbReference>
<evidence type="ECO:0000313" key="2">
    <source>
        <dbReference type="Proteomes" id="UP000320179"/>
    </source>
</evidence>
<evidence type="ECO:0000313" key="1">
    <source>
        <dbReference type="EMBL" id="QDE69040.1"/>
    </source>
</evidence>
<organism evidence="1 2">
    <name type="scientific">Myxococcus xanthus</name>
    <dbReference type="NCBI Taxonomy" id="34"/>
    <lineage>
        <taxon>Bacteria</taxon>
        <taxon>Pseudomonadati</taxon>
        <taxon>Myxococcota</taxon>
        <taxon>Myxococcia</taxon>
        <taxon>Myxococcales</taxon>
        <taxon>Cystobacterineae</taxon>
        <taxon>Myxococcaceae</taxon>
        <taxon>Myxococcus</taxon>
    </lineage>
</organism>
<evidence type="ECO:0008006" key="3">
    <source>
        <dbReference type="Google" id="ProtNLM"/>
    </source>
</evidence>
<proteinExistence type="predicted"/>
<gene>
    <name evidence="1" type="ORF">BHS09_19805</name>
</gene>
<sequence>MRGALLRRIAAPPADHLPGNRAEPQAPLTPKPPLMLRRLLPLALLLSAPAAAQDFGYGDEDVSTSLDGVGRITIQGGWRITPNKTLYDGWYSRQANQGLPRAREVAGGPTVVASFAYAISDLLEVGIDLFGTQSRLYLNEPGVDGGPPQARQVDVLGYGALIGLRFQTVIPQLGPHGLVPFAGLLTGPTLASSERKGEELQEITTQTWMGNVGATLRLTPRWGITADYRLAFLRGPVGPSTARVGSFSLGGSWLSLGVTYSFPAEPSRPLPGSL</sequence>
<accession>A0AAE6KTC1</accession>
<dbReference type="SUPFAM" id="SSF56925">
    <property type="entry name" value="OMPA-like"/>
    <property type="match status" value="1"/>
</dbReference>
<name>A0AAE6KTC1_MYXXA</name>
<dbReference type="Proteomes" id="UP000320179">
    <property type="component" value="Chromosome"/>
</dbReference>
<dbReference type="InterPro" id="IPR011250">
    <property type="entry name" value="OMP/PagP_B-barrel"/>
</dbReference>
<dbReference type="AlphaFoldDB" id="A0AAE6KTC1"/>
<reference evidence="1 2" key="1">
    <citation type="journal article" date="2019" name="Science">
        <title>Social genes are selection hotspots in kin groups of a soil microbe.</title>
        <authorList>
            <person name="Wielgoss S."/>
            <person name="Wolfensberger R."/>
            <person name="Sun L."/>
            <person name="Fiegna F."/>
            <person name="Velicer G.J."/>
        </authorList>
    </citation>
    <scope>NUCLEOTIDE SEQUENCE [LARGE SCALE GENOMIC DNA]</scope>
    <source>
        <strain evidence="1 2">MC3.5.9c15</strain>
    </source>
</reference>